<organism evidence="1 2">
    <name type="scientific">Coemansia furcata</name>
    <dbReference type="NCBI Taxonomy" id="417177"/>
    <lineage>
        <taxon>Eukaryota</taxon>
        <taxon>Fungi</taxon>
        <taxon>Fungi incertae sedis</taxon>
        <taxon>Zoopagomycota</taxon>
        <taxon>Kickxellomycotina</taxon>
        <taxon>Kickxellomycetes</taxon>
        <taxon>Kickxellales</taxon>
        <taxon>Kickxellaceae</taxon>
        <taxon>Coemansia</taxon>
    </lineage>
</organism>
<proteinExistence type="predicted"/>
<evidence type="ECO:0000313" key="2">
    <source>
        <dbReference type="Proteomes" id="UP001140096"/>
    </source>
</evidence>
<accession>A0ACC1LJ66</accession>
<name>A0ACC1LJ66_9FUNG</name>
<comment type="caution">
    <text evidence="1">The sequence shown here is derived from an EMBL/GenBank/DDBJ whole genome shotgun (WGS) entry which is preliminary data.</text>
</comment>
<gene>
    <name evidence="1" type="ORF">H4S07_002768</name>
</gene>
<protein>
    <submittedName>
        <fullName evidence="1">Uncharacterized protein</fullName>
    </submittedName>
</protein>
<sequence length="318" mass="35998">MSTPPNPSEMAGMPNPPSAPAVIAESTYVAYEGIHITYKPDDVDFTNVQRCLEDKRIRLVTVNSATFSGELQLEKEPYQKFLVMEKNHFTLFSCYGPPVKFSYKSRNAVMSLLWRSIWLSDMSITQFVEVDGLWQLEQLPVLYFVFGRDADTMHSNYLIDDNTISEHYESTATMDMTELTAVAQSKTDLCVSHFFVVNRGKEYWAVDTKDPNVSYTFGSSTKTRTISRLANGSMTVQVLIDEEQSHTSVEAQASQDRGFKLCDINGEEVSEGEEFVLHIRSDRDEDDDPTNESDNMYDGKDWLDVFDHTGDGKAVTSE</sequence>
<reference evidence="1" key="1">
    <citation type="submission" date="2022-07" db="EMBL/GenBank/DDBJ databases">
        <title>Phylogenomic reconstructions and comparative analyses of Kickxellomycotina fungi.</title>
        <authorList>
            <person name="Reynolds N.K."/>
            <person name="Stajich J.E."/>
            <person name="Barry K."/>
            <person name="Grigoriev I.V."/>
            <person name="Crous P."/>
            <person name="Smith M.E."/>
        </authorList>
    </citation>
    <scope>NUCLEOTIDE SEQUENCE</scope>
    <source>
        <strain evidence="1">CBS 102833</strain>
    </source>
</reference>
<dbReference type="EMBL" id="JANBUP010000762">
    <property type="protein sequence ID" value="KAJ2810261.1"/>
    <property type="molecule type" value="Genomic_DNA"/>
</dbReference>
<dbReference type="Proteomes" id="UP001140096">
    <property type="component" value="Unassembled WGS sequence"/>
</dbReference>
<evidence type="ECO:0000313" key="1">
    <source>
        <dbReference type="EMBL" id="KAJ2810261.1"/>
    </source>
</evidence>
<keyword evidence="2" id="KW-1185">Reference proteome</keyword>